<protein>
    <submittedName>
        <fullName evidence="1">Uncharacterized protein</fullName>
    </submittedName>
</protein>
<gene>
    <name evidence="1" type="ORF">ISN45_At02g012930</name>
</gene>
<reference evidence="1 2" key="1">
    <citation type="submission" date="2020-12" db="EMBL/GenBank/DDBJ databases">
        <title>Concerted genomic and epigenomic changes stabilize Arabidopsis allopolyploids.</title>
        <authorList>
            <person name="Chen Z."/>
        </authorList>
    </citation>
    <scope>NUCLEOTIDE SEQUENCE [LARGE SCALE GENOMIC DNA]</scope>
    <source>
        <strain evidence="1">Allo738</strain>
        <tissue evidence="1">Leaf</tissue>
    </source>
</reference>
<keyword evidence="2" id="KW-1185">Reference proteome</keyword>
<accession>A0A8T2FPB4</accession>
<organism evidence="1 2">
    <name type="scientific">Arabidopsis thaliana x Arabidopsis arenosa</name>
    <dbReference type="NCBI Taxonomy" id="1240361"/>
    <lineage>
        <taxon>Eukaryota</taxon>
        <taxon>Viridiplantae</taxon>
        <taxon>Streptophyta</taxon>
        <taxon>Embryophyta</taxon>
        <taxon>Tracheophyta</taxon>
        <taxon>Spermatophyta</taxon>
        <taxon>Magnoliopsida</taxon>
        <taxon>eudicotyledons</taxon>
        <taxon>Gunneridae</taxon>
        <taxon>Pentapetalae</taxon>
        <taxon>rosids</taxon>
        <taxon>malvids</taxon>
        <taxon>Brassicales</taxon>
        <taxon>Brassicaceae</taxon>
        <taxon>Camelineae</taxon>
        <taxon>Arabidopsis</taxon>
    </lineage>
</organism>
<evidence type="ECO:0000313" key="1">
    <source>
        <dbReference type="EMBL" id="KAG7636694.1"/>
    </source>
</evidence>
<proteinExistence type="predicted"/>
<evidence type="ECO:0000313" key="2">
    <source>
        <dbReference type="Proteomes" id="UP000694240"/>
    </source>
</evidence>
<name>A0A8T2FPB4_9BRAS</name>
<dbReference type="EMBL" id="JAEFBK010000002">
    <property type="protein sequence ID" value="KAG7636694.1"/>
    <property type="molecule type" value="Genomic_DNA"/>
</dbReference>
<sequence length="75" mass="8697">MRKKIKLLEEENCDMRKRMLLLEEKKMLPEKKRDGGSLGFGGDRYTPASVEYQPAVICSIKRTCHFGNLGIVYEF</sequence>
<dbReference type="Proteomes" id="UP000694240">
    <property type="component" value="Chromosome 2"/>
</dbReference>
<comment type="caution">
    <text evidence="1">The sequence shown here is derived from an EMBL/GenBank/DDBJ whole genome shotgun (WGS) entry which is preliminary data.</text>
</comment>
<dbReference type="AlphaFoldDB" id="A0A8T2FPB4"/>